<evidence type="ECO:0000313" key="1">
    <source>
        <dbReference type="EMBL" id="GAD20154.1"/>
    </source>
</evidence>
<dbReference type="STRING" id="1325130.HFN_1398"/>
<dbReference type="EMBL" id="BASD01000035">
    <property type="protein sequence ID" value="GAD20154.1"/>
    <property type="molecule type" value="Genomic_DNA"/>
</dbReference>
<reference evidence="1 2" key="1">
    <citation type="journal article" date="2013" name="Genome Announc.">
        <title>Draft Genome Sequence of Helicobacter fennelliae Strain MRY12-0050, Isolated from a Bacteremia Patient.</title>
        <authorList>
            <person name="Rimbara E."/>
            <person name="Matsui M."/>
            <person name="Mori S."/>
            <person name="Suzuki S."/>
            <person name="Suzuki M."/>
            <person name="Kim H."/>
            <person name="Sekizuka T."/>
            <person name="Kuroda M."/>
            <person name="Shibayama K."/>
        </authorList>
    </citation>
    <scope>NUCLEOTIDE SEQUENCE [LARGE SCALE GENOMIC DNA]</scope>
    <source>
        <strain evidence="1 2">MRY12-0050</strain>
    </source>
</reference>
<sequence>MAKIIGFDFKSGTTYCKAFNDNNLDQDLGVDASRINTACALKPNIESEYNQIIGGNASSYNSKRESSIAYVQNDKHINLTTFLTSLVTLNPNIIDREQTKLLGEIKLKNGLDFHSVQTITQGRMVEMSILDSKWQGIKNDAQYMANAFKDWFSEEKPALSSHTTSYEKTSATDGFNKSNMAYFSDLFWLMKRFINIYRFYFLS</sequence>
<dbReference type="OrthoDB" id="5354855at2"/>
<name>T1CTD1_9HELI</name>
<dbReference type="AlphaFoldDB" id="T1CTD1"/>
<dbReference type="RefSeq" id="WP_023949935.1">
    <property type="nucleotide sequence ID" value="NZ_BASD01000035.1"/>
</dbReference>
<dbReference type="Proteomes" id="UP000018143">
    <property type="component" value="Unassembled WGS sequence"/>
</dbReference>
<evidence type="ECO:0000313" key="2">
    <source>
        <dbReference type="Proteomes" id="UP000018143"/>
    </source>
</evidence>
<keyword evidence="2" id="KW-1185">Reference proteome</keyword>
<organism evidence="1 2">
    <name type="scientific">Helicobacter fennelliae MRY12-0050</name>
    <dbReference type="NCBI Taxonomy" id="1325130"/>
    <lineage>
        <taxon>Bacteria</taxon>
        <taxon>Pseudomonadati</taxon>
        <taxon>Campylobacterota</taxon>
        <taxon>Epsilonproteobacteria</taxon>
        <taxon>Campylobacterales</taxon>
        <taxon>Helicobacteraceae</taxon>
        <taxon>Helicobacter</taxon>
    </lineage>
</organism>
<protein>
    <submittedName>
        <fullName evidence="1">Uncharacterized protein</fullName>
    </submittedName>
</protein>
<accession>T1CTD1</accession>
<proteinExistence type="predicted"/>
<comment type="caution">
    <text evidence="1">The sequence shown here is derived from an EMBL/GenBank/DDBJ whole genome shotgun (WGS) entry which is preliminary data.</text>
</comment>
<gene>
    <name evidence="1" type="ORF">HFN_1398</name>
</gene>